<dbReference type="Proteomes" id="UP000596902">
    <property type="component" value="Unassembled WGS sequence"/>
</dbReference>
<organism evidence="2 3">
    <name type="scientific">Alternaria burnsii</name>
    <dbReference type="NCBI Taxonomy" id="1187904"/>
    <lineage>
        <taxon>Eukaryota</taxon>
        <taxon>Fungi</taxon>
        <taxon>Dikarya</taxon>
        <taxon>Ascomycota</taxon>
        <taxon>Pezizomycotina</taxon>
        <taxon>Dothideomycetes</taxon>
        <taxon>Pleosporomycetidae</taxon>
        <taxon>Pleosporales</taxon>
        <taxon>Pleosporineae</taxon>
        <taxon>Pleosporaceae</taxon>
        <taxon>Alternaria</taxon>
        <taxon>Alternaria sect. Alternaria</taxon>
    </lineage>
</organism>
<reference evidence="2" key="2">
    <citation type="submission" date="2020-08" db="EMBL/GenBank/DDBJ databases">
        <title>Draft Genome Sequence of Cumin Blight Pathogen Alternaria burnsii.</title>
        <authorList>
            <person name="Feng Z."/>
        </authorList>
    </citation>
    <scope>NUCLEOTIDE SEQUENCE</scope>
    <source>
        <strain evidence="2">CBS107.38</strain>
    </source>
</reference>
<accession>A0A8H7AXC4</accession>
<dbReference type="RefSeq" id="XP_038781715.1">
    <property type="nucleotide sequence ID" value="XM_038935711.1"/>
</dbReference>
<protein>
    <submittedName>
        <fullName evidence="2">Uncharacterized protein</fullName>
    </submittedName>
</protein>
<dbReference type="GeneID" id="62208889"/>
<reference evidence="2" key="1">
    <citation type="submission" date="2020-01" db="EMBL/GenBank/DDBJ databases">
        <authorList>
            <person name="Feng Z.H.Z."/>
        </authorList>
    </citation>
    <scope>NUCLEOTIDE SEQUENCE</scope>
    <source>
        <strain evidence="2">CBS107.38</strain>
    </source>
</reference>
<evidence type="ECO:0000313" key="2">
    <source>
        <dbReference type="EMBL" id="KAF7671339.1"/>
    </source>
</evidence>
<feature type="signal peptide" evidence="1">
    <location>
        <begin position="1"/>
        <end position="20"/>
    </location>
</feature>
<evidence type="ECO:0000313" key="3">
    <source>
        <dbReference type="Proteomes" id="UP000596902"/>
    </source>
</evidence>
<proteinExistence type="predicted"/>
<comment type="caution">
    <text evidence="2">The sequence shown here is derived from an EMBL/GenBank/DDBJ whole genome shotgun (WGS) entry which is preliminary data.</text>
</comment>
<dbReference type="AlphaFoldDB" id="A0A8H7AXC4"/>
<gene>
    <name evidence="2" type="ORF">GT037_010664</name>
</gene>
<keyword evidence="1" id="KW-0732">Signal</keyword>
<feature type="chain" id="PRO_5034462500" evidence="1">
    <location>
        <begin position="21"/>
        <end position="62"/>
    </location>
</feature>
<name>A0A8H7AXC4_9PLEO</name>
<dbReference type="EMBL" id="JAAABM010000023">
    <property type="protein sequence ID" value="KAF7671339.1"/>
    <property type="molecule type" value="Genomic_DNA"/>
</dbReference>
<keyword evidence="3" id="KW-1185">Reference proteome</keyword>
<sequence>MHGLLLLVTRIFRLIRVTLMMTIQPWGTSSILDRCCTQAKYNRPITIPPVPLSTPNFLSRFL</sequence>
<evidence type="ECO:0000256" key="1">
    <source>
        <dbReference type="SAM" id="SignalP"/>
    </source>
</evidence>